<feature type="region of interest" description="Disordered" evidence="1">
    <location>
        <begin position="1"/>
        <end position="42"/>
    </location>
</feature>
<sequence length="189" mass="18353">GSTGPTGSTGATGSTGPTGSTGSTGSTGATGSTGPTGPTGSVSAILQPFANSSINTQTIASGGLVVLPTAPGPNIQVVGITYNNVDTFTIVTPGLYYLSAQLNFNVGTAPNSNFAIAINGVPIAPASNANGAGMITISQVANYAAGTTISIFNNSPTSVTIENGVNTTGAIQTFSAGSFALFRFADGPI</sequence>
<evidence type="ECO:0000313" key="3">
    <source>
        <dbReference type="Proteomes" id="UP000004136"/>
    </source>
</evidence>
<proteinExistence type="predicted"/>
<evidence type="ECO:0008006" key="4">
    <source>
        <dbReference type="Google" id="ProtNLM"/>
    </source>
</evidence>
<accession>J9C0Z9</accession>
<evidence type="ECO:0000313" key="2">
    <source>
        <dbReference type="EMBL" id="EJV85096.1"/>
    </source>
</evidence>
<protein>
    <recommendedName>
        <fullName evidence="4">BclA C-terminal domain-containing protein</fullName>
    </recommendedName>
</protein>
<dbReference type="HOGENOM" id="CLU_001074_1_3_9"/>
<reference evidence="2 3" key="1">
    <citation type="submission" date="2012-04" db="EMBL/GenBank/DDBJ databases">
        <title>The Genome Sequence of Bacillus cereus HuA2-1.</title>
        <authorList>
            <consortium name="The Broad Institute Genome Sequencing Platform"/>
            <consortium name="The Broad Institute Genome Sequencing Center for Infectious Disease"/>
            <person name="Feldgarden M."/>
            <person name="Van der Auwera G.A."/>
            <person name="Mahillon J."/>
            <person name="Duprez V."/>
            <person name="Timmery S."/>
            <person name="Mattelet C."/>
            <person name="Dierick K."/>
            <person name="Sun M."/>
            <person name="Yu Z."/>
            <person name="Zhu L."/>
            <person name="Hu X."/>
            <person name="Shank E.B."/>
            <person name="Swiecicka I."/>
            <person name="Hansen B.M."/>
            <person name="Andrup L."/>
            <person name="Young S.K."/>
            <person name="Zeng Q."/>
            <person name="Gargeya S."/>
            <person name="Fitzgerald M."/>
            <person name="Haas B."/>
            <person name="Abouelleil A."/>
            <person name="Alvarado L."/>
            <person name="Arachchi H.M."/>
            <person name="Berlin A."/>
            <person name="Chapman S.B."/>
            <person name="Goldberg J."/>
            <person name="Griggs A."/>
            <person name="Gujja S."/>
            <person name="Hansen M."/>
            <person name="Howarth C."/>
            <person name="Imamovic A."/>
            <person name="Larimer J."/>
            <person name="McCowen C."/>
            <person name="Montmayeur A."/>
            <person name="Murphy C."/>
            <person name="Neiman D."/>
            <person name="Pearson M."/>
            <person name="Priest M."/>
            <person name="Roberts A."/>
            <person name="Saif S."/>
            <person name="Shea T."/>
            <person name="Sisk P."/>
            <person name="Sykes S."/>
            <person name="Wortman J."/>
            <person name="Nusbaum C."/>
            <person name="Birren B."/>
        </authorList>
    </citation>
    <scope>NUCLEOTIDE SEQUENCE [LARGE SCALE GENOMIC DNA]</scope>
    <source>
        <strain evidence="2 3">HuA2-1</strain>
    </source>
</reference>
<feature type="non-terminal residue" evidence="2">
    <location>
        <position position="1"/>
    </location>
</feature>
<comment type="caution">
    <text evidence="2">The sequence shown here is derived from an EMBL/GenBank/DDBJ whole genome shotgun (WGS) entry which is preliminary data.</text>
</comment>
<organism evidence="2 3">
    <name type="scientific">Bacillus cereus HuA2-1</name>
    <dbReference type="NCBI Taxonomy" id="1053201"/>
    <lineage>
        <taxon>Bacteria</taxon>
        <taxon>Bacillati</taxon>
        <taxon>Bacillota</taxon>
        <taxon>Bacilli</taxon>
        <taxon>Bacillales</taxon>
        <taxon>Bacillaceae</taxon>
        <taxon>Bacillus</taxon>
        <taxon>Bacillus cereus group</taxon>
    </lineage>
</organism>
<name>J9C0Z9_BACCE</name>
<gene>
    <name evidence="2" type="ORF">IG3_02410</name>
</gene>
<dbReference type="Proteomes" id="UP000004136">
    <property type="component" value="Unassembled WGS sequence"/>
</dbReference>
<dbReference type="PATRIC" id="fig|1053201.3.peg.2467"/>
<evidence type="ECO:0000256" key="1">
    <source>
        <dbReference type="SAM" id="MobiDB-lite"/>
    </source>
</evidence>
<dbReference type="EMBL" id="AHDV01000015">
    <property type="protein sequence ID" value="EJV85096.1"/>
    <property type="molecule type" value="Genomic_DNA"/>
</dbReference>
<feature type="compositionally biased region" description="Low complexity" evidence="1">
    <location>
        <begin position="1"/>
        <end position="41"/>
    </location>
</feature>
<dbReference type="AlphaFoldDB" id="J9C0Z9"/>